<keyword evidence="5" id="KW-0378">Hydrolase</keyword>
<comment type="caution">
    <text evidence="7">The sequence shown here is derived from an EMBL/GenBank/DDBJ whole genome shotgun (WGS) entry which is preliminary data.</text>
</comment>
<evidence type="ECO:0000256" key="4">
    <source>
        <dbReference type="ARBA" id="ARBA00022769"/>
    </source>
</evidence>
<accession>A0A6G1X4L5</accession>
<evidence type="ECO:0000256" key="3">
    <source>
        <dbReference type="ARBA" id="ARBA00022763"/>
    </source>
</evidence>
<dbReference type="GO" id="GO:0009411">
    <property type="term" value="P:response to UV"/>
    <property type="evidence" value="ECO:0007669"/>
    <property type="project" value="InterPro"/>
</dbReference>
<dbReference type="PANTHER" id="PTHR31290">
    <property type="entry name" value="UV-DAMAGE ENDONUCLEASE"/>
    <property type="match status" value="1"/>
</dbReference>
<name>A0A6G1X4L5_9BACI</name>
<evidence type="ECO:0000256" key="1">
    <source>
        <dbReference type="ARBA" id="ARBA00022722"/>
    </source>
</evidence>
<dbReference type="EMBL" id="WJNH01000003">
    <property type="protein sequence ID" value="MRG85820.1"/>
    <property type="molecule type" value="Genomic_DNA"/>
</dbReference>
<keyword evidence="3" id="KW-0227">DNA damage</keyword>
<dbReference type="GO" id="GO:0006289">
    <property type="term" value="P:nucleotide-excision repair"/>
    <property type="evidence" value="ECO:0007669"/>
    <property type="project" value="InterPro"/>
</dbReference>
<dbReference type="SUPFAM" id="SSF51658">
    <property type="entry name" value="Xylose isomerase-like"/>
    <property type="match status" value="1"/>
</dbReference>
<keyword evidence="1" id="KW-0540">Nuclease</keyword>
<dbReference type="AlphaFoldDB" id="A0A6G1X4L5"/>
<dbReference type="OrthoDB" id="9782576at2"/>
<organism evidence="7 8">
    <name type="scientific">Salinibacillus xinjiangensis</name>
    <dbReference type="NCBI Taxonomy" id="1229268"/>
    <lineage>
        <taxon>Bacteria</taxon>
        <taxon>Bacillati</taxon>
        <taxon>Bacillota</taxon>
        <taxon>Bacilli</taxon>
        <taxon>Bacillales</taxon>
        <taxon>Bacillaceae</taxon>
        <taxon>Salinibacillus</taxon>
    </lineage>
</organism>
<evidence type="ECO:0000256" key="2">
    <source>
        <dbReference type="ARBA" id="ARBA00022759"/>
    </source>
</evidence>
<dbReference type="Pfam" id="PF03851">
    <property type="entry name" value="UvdE"/>
    <property type="match status" value="1"/>
</dbReference>
<dbReference type="PANTHER" id="PTHR31290:SF5">
    <property type="entry name" value="UV-DAMAGE ENDONUCLEASE"/>
    <property type="match status" value="1"/>
</dbReference>
<dbReference type="InterPro" id="IPR036237">
    <property type="entry name" value="Xyl_isomerase-like_sf"/>
</dbReference>
<keyword evidence="2 7" id="KW-0255">Endonuclease</keyword>
<evidence type="ECO:0000313" key="8">
    <source>
        <dbReference type="Proteomes" id="UP000480185"/>
    </source>
</evidence>
<keyword evidence="6" id="KW-0234">DNA repair</keyword>
<dbReference type="NCBIfam" id="TIGR00629">
    <property type="entry name" value="uvde"/>
    <property type="match status" value="1"/>
</dbReference>
<protein>
    <submittedName>
        <fullName evidence="7">UV DNA damage repair endonuclease UvsE</fullName>
    </submittedName>
</protein>
<dbReference type="RefSeq" id="WP_153727763.1">
    <property type="nucleotide sequence ID" value="NZ_WJNH01000003.1"/>
</dbReference>
<proteinExistence type="predicted"/>
<dbReference type="InterPro" id="IPR004601">
    <property type="entry name" value="UvdE"/>
</dbReference>
<dbReference type="Proteomes" id="UP000480185">
    <property type="component" value="Unassembled WGS sequence"/>
</dbReference>
<evidence type="ECO:0000313" key="7">
    <source>
        <dbReference type="EMBL" id="MRG85820.1"/>
    </source>
</evidence>
<dbReference type="GO" id="GO:0016787">
    <property type="term" value="F:hydrolase activity"/>
    <property type="evidence" value="ECO:0007669"/>
    <property type="project" value="UniProtKB-KW"/>
</dbReference>
<reference evidence="7 8" key="1">
    <citation type="submission" date="2019-11" db="EMBL/GenBank/DDBJ databases">
        <authorList>
            <person name="Li J."/>
        </authorList>
    </citation>
    <scope>NUCLEOTIDE SEQUENCE [LARGE SCALE GENOMIC DNA]</scope>
    <source>
        <strain evidence="7 8">J4</strain>
    </source>
</reference>
<dbReference type="Gene3D" id="3.20.20.150">
    <property type="entry name" value="Divalent-metal-dependent TIM barrel enzymes"/>
    <property type="match status" value="1"/>
</dbReference>
<dbReference type="GO" id="GO:0004519">
    <property type="term" value="F:endonuclease activity"/>
    <property type="evidence" value="ECO:0007669"/>
    <property type="project" value="UniProtKB-KW"/>
</dbReference>
<evidence type="ECO:0000256" key="5">
    <source>
        <dbReference type="ARBA" id="ARBA00022801"/>
    </source>
</evidence>
<evidence type="ECO:0000256" key="6">
    <source>
        <dbReference type="ARBA" id="ARBA00023204"/>
    </source>
</evidence>
<gene>
    <name evidence="7" type="primary">uvsE</name>
    <name evidence="7" type="ORF">GH754_05655</name>
</gene>
<keyword evidence="8" id="KW-1185">Reference proteome</keyword>
<keyword evidence="4" id="KW-0228">DNA excision</keyword>
<sequence>MTKTLFRLGYVAMSVNLKNSSPSQTITYKRFSQFADEEAAIQKLETVAKSNIQNCLRLLKHNKANDIHFFRLSSRLIPLATHDALKGWDYISPIKEDLEELGEFAAKHEIRMDFHPDHFVVLNTTKKEVMKTSVKTLDYHHKLLTHMKLKPIHRCVLHLGGKYENKESSLERFISNWALVPARIQEMIMLENDDKTYTLHDILYVCEKLNIPAVFDLHHHMANHEREDWISEWGRVIQTWSASPLPVKMHISSPKSDKQFRAHANMIDPEMFLTFVKKVNGSTPQIDCMIEAKQKDQALFQLVDDLKANSEVEMVDEASFYLKS</sequence>